<sequence length="1300" mass="142479">MASSRPKQDYAEKERTTNRSKALEDLKANFYCQLCDKQYYKHQEFDNHINSYDHAHTQRLKELKQREFARNVSSKTRKDERKQERALRRLHELAELRREVQCPPGSGPKFKSTTVAVEGSFRESCTGGTPEETHIATAAETGTNQIHTSSNGLVSNNNAQQTLYWPYMGKSKKQAFNRHKIAFSFSFPKKASVKLESSAAVFCENTDEASKERARRQKLRMPLVELNIPLSAAADENALGCGTVFDAQPGDLRPSSGYSSDGSHATSERLVAVATPDLTPAILPDSDLCAVLVYAENRVESGASTASQLPAFTSQTFLVPPATVTDAQHSGKSCRNSPEETETSTSDPNCVHDMERSIQGDEDNNPISSITAEVVSGPDGSRPSFPTSSLTQPSQSPSTATSEAEGVPYEQQVKANELPVQVKTLSCPFIKPSQPFFSVLSKDGNTVLQWPSEMLTHTSTEPCLSYSCNPLHFDFRAQQWTQSKVKVQVSVEDSLSRTELEFSELACVSSEKPIDTIRHNGEDRSAPDHQSSVSYDHQATERKACVLCERHTSDTDTESCSSQALRHSHGRGAGRSNRRLSGHRGKRAGSSEKWKFRDRRHYRSHKKKRRHRRRQDREEERSRETYGCAEKCNAFQRFSECRDGLCGQFKGLTSQRLLKKSKQSAQNQAEASGRASPFTDREKEAGRQMIVDWEEKSSRQETAGNVNGSAGSPSFSDEGAVDAEKVFGRSSGGDPVDSSTEERSAVGHGSAGRNGTTDLHSESPASSAGQNPSMMMTRLSPPSSGTIDHKQGLAPISPAGCSEGVYNSQALKRKRTSSESLVKSDVDGEQDLDLDSPCSECLSPLVRPYGPEVLNDRDGCQSACVFCGVEGQQRKRQRWSGCPAHGTGPPCHIAPVSNTNLPPLGSEQCQLSASSGACGDAATPRLVLDSTASNQPALEGTNPMGNSPLPQIQNTSLTVHNYLSPSQPVPVRESNPAEVICVTYENRNPAICLQNSPTVSPLGLVHHLKTCNVVLDSIIERAEAHPLGVREVSPSPQMFQMYKVGLDMTCQPSPQVQHQHHHQGCPSPQPAQFQTGHPGVSSQEERGVRECLIQGTTNTSCSPCGSYHRQASPYRNHKPVSFQHPSESMEKHQCLVQIQTHRHILHQQHQVFPGKIKQVLPGSSVAMTPSCPPMLHPVHMSPPPLSPMPTGSITIRHTILQHHHHAYHHAAFLSPHPQPTLFPQILPVPVTRLPMGAEMCPPGPPSFVTSSPQLSVVGQPSSHHHPMAVAFHAMPRPAMFPASMLRSRPHATVIPLRPMF</sequence>
<gene>
    <name evidence="1" type="ORF">DPEC_G00136850</name>
</gene>
<evidence type="ECO:0000313" key="2">
    <source>
        <dbReference type="Proteomes" id="UP001157502"/>
    </source>
</evidence>
<name>A0ACC2GM16_DALPE</name>
<keyword evidence="2" id="KW-1185">Reference proteome</keyword>
<organism evidence="1 2">
    <name type="scientific">Dallia pectoralis</name>
    <name type="common">Alaska blackfish</name>
    <dbReference type="NCBI Taxonomy" id="75939"/>
    <lineage>
        <taxon>Eukaryota</taxon>
        <taxon>Metazoa</taxon>
        <taxon>Chordata</taxon>
        <taxon>Craniata</taxon>
        <taxon>Vertebrata</taxon>
        <taxon>Euteleostomi</taxon>
        <taxon>Actinopterygii</taxon>
        <taxon>Neopterygii</taxon>
        <taxon>Teleostei</taxon>
        <taxon>Protacanthopterygii</taxon>
        <taxon>Esociformes</taxon>
        <taxon>Umbridae</taxon>
        <taxon>Dallia</taxon>
    </lineage>
</organism>
<protein>
    <submittedName>
        <fullName evidence="1">Uncharacterized protein</fullName>
    </submittedName>
</protein>
<comment type="caution">
    <text evidence="1">The sequence shown here is derived from an EMBL/GenBank/DDBJ whole genome shotgun (WGS) entry which is preliminary data.</text>
</comment>
<proteinExistence type="predicted"/>
<dbReference type="EMBL" id="CM055738">
    <property type="protein sequence ID" value="KAJ8004493.1"/>
    <property type="molecule type" value="Genomic_DNA"/>
</dbReference>
<evidence type="ECO:0000313" key="1">
    <source>
        <dbReference type="EMBL" id="KAJ8004493.1"/>
    </source>
</evidence>
<accession>A0ACC2GM16</accession>
<dbReference type="Proteomes" id="UP001157502">
    <property type="component" value="Chromosome 11"/>
</dbReference>
<reference evidence="1" key="1">
    <citation type="submission" date="2021-05" db="EMBL/GenBank/DDBJ databases">
        <authorList>
            <person name="Pan Q."/>
            <person name="Jouanno E."/>
            <person name="Zahm M."/>
            <person name="Klopp C."/>
            <person name="Cabau C."/>
            <person name="Louis A."/>
            <person name="Berthelot C."/>
            <person name="Parey E."/>
            <person name="Roest Crollius H."/>
            <person name="Montfort J."/>
            <person name="Robinson-Rechavi M."/>
            <person name="Bouchez O."/>
            <person name="Lampietro C."/>
            <person name="Lopez Roques C."/>
            <person name="Donnadieu C."/>
            <person name="Postlethwait J."/>
            <person name="Bobe J."/>
            <person name="Dillon D."/>
            <person name="Chandos A."/>
            <person name="von Hippel F."/>
            <person name="Guiguen Y."/>
        </authorList>
    </citation>
    <scope>NUCLEOTIDE SEQUENCE</scope>
    <source>
        <strain evidence="1">YG-Jan2019</strain>
    </source>
</reference>